<comment type="similarity">
    <text evidence="1">Belongs to the short-chain dehydrogenases/reductases (SDR) family.</text>
</comment>
<dbReference type="GO" id="GO:0050664">
    <property type="term" value="F:oxidoreductase activity, acting on NAD(P)H, oxygen as acceptor"/>
    <property type="evidence" value="ECO:0007669"/>
    <property type="project" value="TreeGrafter"/>
</dbReference>
<sequence length="277" mass="30983">MSVIQRDNVALITGAGAGIGASAAKFFASRGMKIVLFDKDLASLEKTAKDIDTETLLVCGDVKDKAALVELHEKVFERFGHLNLLFLNAGIGRKSKPWDFLENWHETLDVNLFANVELLHLFLPPLLEQGFPSSIVTLGSKEGITTPPGNAAYSVSKAGVKILTEQLAYELRQIPNHQVSAHLLVPGYTWTPMNFPDADFTNPQSKPQAPWSAEELLIFFEKSLENGDFYMIAGDNEVTPELDKKRIQWAADDIIKNRPALSRWHDDYKEEFHSFIQ</sequence>
<evidence type="ECO:0000313" key="4">
    <source>
        <dbReference type="Proteomes" id="UP000235963"/>
    </source>
</evidence>
<dbReference type="InterPro" id="IPR002347">
    <property type="entry name" value="SDR_fam"/>
</dbReference>
<gene>
    <name evidence="3" type="ORF">AT575_00620</name>
</gene>
<dbReference type="InterPro" id="IPR020904">
    <property type="entry name" value="Sc_DH/Rdtase_CS"/>
</dbReference>
<organism evidence="3 4">
    <name type="scientific">Streptococcus penaeicida</name>
    <dbReference type="NCBI Taxonomy" id="1765960"/>
    <lineage>
        <taxon>Bacteria</taxon>
        <taxon>Bacillati</taxon>
        <taxon>Bacillota</taxon>
        <taxon>Bacilli</taxon>
        <taxon>Lactobacillales</taxon>
        <taxon>Streptococcaceae</taxon>
        <taxon>Streptococcus</taxon>
    </lineage>
</organism>
<evidence type="ECO:0000256" key="2">
    <source>
        <dbReference type="ARBA" id="ARBA00023002"/>
    </source>
</evidence>
<evidence type="ECO:0000313" key="3">
    <source>
        <dbReference type="EMBL" id="PND48527.1"/>
    </source>
</evidence>
<dbReference type="InterPro" id="IPR036291">
    <property type="entry name" value="NAD(P)-bd_dom_sf"/>
</dbReference>
<evidence type="ECO:0000256" key="1">
    <source>
        <dbReference type="ARBA" id="ARBA00006484"/>
    </source>
</evidence>
<dbReference type="AlphaFoldDB" id="A0A2N8LEC7"/>
<dbReference type="Pfam" id="PF00106">
    <property type="entry name" value="adh_short"/>
    <property type="match status" value="1"/>
</dbReference>
<name>A0A2N8LEC7_9STRE</name>
<protein>
    <submittedName>
        <fullName evidence="3">Oxidoreductase</fullName>
    </submittedName>
</protein>
<dbReference type="EMBL" id="LOCM01000005">
    <property type="protein sequence ID" value="PND48527.1"/>
    <property type="molecule type" value="Genomic_DNA"/>
</dbReference>
<dbReference type="Proteomes" id="UP000235963">
    <property type="component" value="Unassembled WGS sequence"/>
</dbReference>
<keyword evidence="4" id="KW-1185">Reference proteome</keyword>
<proteinExistence type="inferred from homology"/>
<dbReference type="PROSITE" id="PS00061">
    <property type="entry name" value="ADH_SHORT"/>
    <property type="match status" value="1"/>
</dbReference>
<keyword evidence="2" id="KW-0560">Oxidoreductase</keyword>
<dbReference type="Gene3D" id="3.40.50.720">
    <property type="entry name" value="NAD(P)-binding Rossmann-like Domain"/>
    <property type="match status" value="1"/>
</dbReference>
<dbReference type="SUPFAM" id="SSF51735">
    <property type="entry name" value="NAD(P)-binding Rossmann-fold domains"/>
    <property type="match status" value="1"/>
</dbReference>
<accession>A0A2N8LEC7</accession>
<comment type="caution">
    <text evidence="3">The sequence shown here is derived from an EMBL/GenBank/DDBJ whole genome shotgun (WGS) entry which is preliminary data.</text>
</comment>
<dbReference type="RefSeq" id="WP_102776706.1">
    <property type="nucleotide sequence ID" value="NZ_CBCSGP010000016.1"/>
</dbReference>
<dbReference type="CDD" id="cd05233">
    <property type="entry name" value="SDR_c"/>
    <property type="match status" value="1"/>
</dbReference>
<dbReference type="PRINTS" id="PR00081">
    <property type="entry name" value="GDHRDH"/>
</dbReference>
<dbReference type="PANTHER" id="PTHR43008:SF7">
    <property type="entry name" value="SHORT CHAIN DEHYDROGENASE_REDUCTASE (AFU_ORTHOLOGUE AFUA_2G00830)"/>
    <property type="match status" value="1"/>
</dbReference>
<dbReference type="PANTHER" id="PTHR43008">
    <property type="entry name" value="BENZIL REDUCTASE"/>
    <property type="match status" value="1"/>
</dbReference>
<dbReference type="OrthoDB" id="9775296at2"/>
<reference evidence="3 4" key="1">
    <citation type="submission" date="2015-12" db="EMBL/GenBank/DDBJ databases">
        <title>Streptococcus penaeicida sp. nov.</title>
        <authorList>
            <person name="Gomez-Gil B."/>
            <person name="Morales-Covarrubias M."/>
        </authorList>
    </citation>
    <scope>NUCLEOTIDE SEQUENCE [LARGE SCALE GENOMIC DNA]</scope>
    <source>
        <strain evidence="3 4">CAIM 1838</strain>
    </source>
</reference>